<name>A0A0F9LV38_9ZZZZ</name>
<sequence>MEITWKAYKENPGNTDSWEWVIEDGRRLVARRLNEANAERIVKAVNSYDAMKKALKELLNGEVRTQARLKVIEALANAE</sequence>
<proteinExistence type="predicted"/>
<dbReference type="AlphaFoldDB" id="A0A0F9LV38"/>
<protein>
    <submittedName>
        <fullName evidence="1">Uncharacterized protein</fullName>
    </submittedName>
</protein>
<dbReference type="EMBL" id="LAZR01006606">
    <property type="protein sequence ID" value="KKM90936.1"/>
    <property type="molecule type" value="Genomic_DNA"/>
</dbReference>
<gene>
    <name evidence="1" type="ORF">LCGC14_1233560</name>
</gene>
<evidence type="ECO:0000313" key="1">
    <source>
        <dbReference type="EMBL" id="KKM90936.1"/>
    </source>
</evidence>
<comment type="caution">
    <text evidence="1">The sequence shown here is derived from an EMBL/GenBank/DDBJ whole genome shotgun (WGS) entry which is preliminary data.</text>
</comment>
<reference evidence="1" key="1">
    <citation type="journal article" date="2015" name="Nature">
        <title>Complex archaea that bridge the gap between prokaryotes and eukaryotes.</title>
        <authorList>
            <person name="Spang A."/>
            <person name="Saw J.H."/>
            <person name="Jorgensen S.L."/>
            <person name="Zaremba-Niedzwiedzka K."/>
            <person name="Martijn J."/>
            <person name="Lind A.E."/>
            <person name="van Eijk R."/>
            <person name="Schleper C."/>
            <person name="Guy L."/>
            <person name="Ettema T.J."/>
        </authorList>
    </citation>
    <scope>NUCLEOTIDE SEQUENCE</scope>
</reference>
<organism evidence="1">
    <name type="scientific">marine sediment metagenome</name>
    <dbReference type="NCBI Taxonomy" id="412755"/>
    <lineage>
        <taxon>unclassified sequences</taxon>
        <taxon>metagenomes</taxon>
        <taxon>ecological metagenomes</taxon>
    </lineage>
</organism>
<accession>A0A0F9LV38</accession>